<dbReference type="Proteomes" id="UP001271249">
    <property type="component" value="Unassembled WGS sequence"/>
</dbReference>
<dbReference type="EMBL" id="JAVIJC010000061">
    <property type="protein sequence ID" value="MDX8496413.1"/>
    <property type="molecule type" value="Genomic_DNA"/>
</dbReference>
<dbReference type="InterPro" id="IPR014942">
    <property type="entry name" value="AbiEii"/>
</dbReference>
<dbReference type="RefSeq" id="WP_320230102.1">
    <property type="nucleotide sequence ID" value="NZ_JAVIJB010000067.1"/>
</dbReference>
<dbReference type="GO" id="GO:0016740">
    <property type="term" value="F:transferase activity"/>
    <property type="evidence" value="ECO:0007669"/>
    <property type="project" value="UniProtKB-KW"/>
</dbReference>
<reference evidence="1 2" key="1">
    <citation type="submission" date="2023-08" db="EMBL/GenBank/DDBJ databases">
        <title>Implementing the SeqCode for naming new Mesorhizobium species isolated from Vachellia karroo root nodules.</title>
        <authorList>
            <person name="Van Lill M."/>
        </authorList>
    </citation>
    <scope>NUCLEOTIDE SEQUENCE [LARGE SCALE GENOMIC DNA]</scope>
    <source>
        <strain evidence="1 2">VK22B</strain>
    </source>
</reference>
<name>A0ABU4ZBT6_9HYPH</name>
<proteinExistence type="predicted"/>
<comment type="caution">
    <text evidence="1">The sequence shown here is derived from an EMBL/GenBank/DDBJ whole genome shotgun (WGS) entry which is preliminary data.</text>
</comment>
<dbReference type="Pfam" id="PF08843">
    <property type="entry name" value="AbiEii"/>
    <property type="match status" value="1"/>
</dbReference>
<evidence type="ECO:0000313" key="2">
    <source>
        <dbReference type="Proteomes" id="UP001271249"/>
    </source>
</evidence>
<keyword evidence="1" id="KW-0808">Transferase</keyword>
<keyword evidence="2" id="KW-1185">Reference proteome</keyword>
<gene>
    <name evidence="1" type="ORF">RFN29_33365</name>
</gene>
<evidence type="ECO:0000313" key="1">
    <source>
        <dbReference type="EMBL" id="MDX8496413.1"/>
    </source>
</evidence>
<organism evidence="1 2">
    <name type="scientific">Mesorhizobium captivum</name>
    <dbReference type="NCBI Taxonomy" id="3072319"/>
    <lineage>
        <taxon>Bacteria</taxon>
        <taxon>Pseudomonadati</taxon>
        <taxon>Pseudomonadota</taxon>
        <taxon>Alphaproteobacteria</taxon>
        <taxon>Hyphomicrobiales</taxon>
        <taxon>Phyllobacteriaceae</taxon>
        <taxon>Mesorhizobium</taxon>
    </lineage>
</organism>
<sequence length="287" mass="31276">MALAPDPQSAADYSDRVTEAVKSALIEIGQVLGSFEGKFAVIGGAVPWLLLDHDDMRHVGTTDIDLSLDAEALGDGEYVRLVEALMRNGYAQSPEHRRFQLVRTIAPDDGGPPIEVIVDFLMPRGAEIEKNIPPILSEFAVQRASGAELALRFHQLTAIEGDMPGGGRNRVEIAVASIPALLAMKGHALMRRQKRKDAYDVYYCIRNYDGGPEALAVACRPLLDIEDARDGFLGIAEKFATEDMIGPVWVRQFVEGTAAIGERTPEQWQLDAFGQVQAWLHAIGLAG</sequence>
<accession>A0ABU4ZBT6</accession>
<protein>
    <submittedName>
        <fullName evidence="1">Nucleotidyl transferase AbiEii/AbiGii toxin family protein</fullName>
    </submittedName>
</protein>